<evidence type="ECO:0000313" key="3">
    <source>
        <dbReference type="Proteomes" id="UP000730482"/>
    </source>
</evidence>
<name>A0ABS5KHX9_9ACTN</name>
<proteinExistence type="predicted"/>
<protein>
    <submittedName>
        <fullName evidence="2">DUF4244 domain-containing protein</fullName>
    </submittedName>
</protein>
<gene>
    <name evidence="2" type="ORF">KGQ19_03815</name>
</gene>
<sequence length="58" mass="6457">MRHTLHRLRRDDGMSTVEYTLGTLAACAFAVILYKVITSPMVQDGLTAVLRKAMNTAF</sequence>
<dbReference type="Pfam" id="PF14029">
    <property type="entry name" value="DUF4244"/>
    <property type="match status" value="1"/>
</dbReference>
<keyword evidence="1" id="KW-1133">Transmembrane helix</keyword>
<evidence type="ECO:0000256" key="1">
    <source>
        <dbReference type="SAM" id="Phobius"/>
    </source>
</evidence>
<keyword evidence="1" id="KW-0812">Transmembrane</keyword>
<accession>A0ABS5KHX9</accession>
<dbReference type="InterPro" id="IPR025338">
    <property type="entry name" value="DUF4244"/>
</dbReference>
<dbReference type="Proteomes" id="UP000730482">
    <property type="component" value="Unassembled WGS sequence"/>
</dbReference>
<keyword evidence="3" id="KW-1185">Reference proteome</keyword>
<reference evidence="2 3" key="1">
    <citation type="submission" date="2020-02" db="EMBL/GenBank/DDBJ databases">
        <title>Acidophilic actinobacteria isolated from forest soil.</title>
        <authorList>
            <person name="Golinska P."/>
        </authorList>
    </citation>
    <scope>NUCLEOTIDE SEQUENCE [LARGE SCALE GENOMIC DNA]</scope>
    <source>
        <strain evidence="2 3">NL8</strain>
    </source>
</reference>
<keyword evidence="1" id="KW-0472">Membrane</keyword>
<comment type="caution">
    <text evidence="2">The sequence shown here is derived from an EMBL/GenBank/DDBJ whole genome shotgun (WGS) entry which is preliminary data.</text>
</comment>
<evidence type="ECO:0000313" key="2">
    <source>
        <dbReference type="EMBL" id="MBS2545987.1"/>
    </source>
</evidence>
<dbReference type="EMBL" id="JAAFYZ010000008">
    <property type="protein sequence ID" value="MBS2545987.1"/>
    <property type="molecule type" value="Genomic_DNA"/>
</dbReference>
<organism evidence="2 3">
    <name type="scientific">Catenulispora pinistramenti</name>
    <dbReference type="NCBI Taxonomy" id="2705254"/>
    <lineage>
        <taxon>Bacteria</taxon>
        <taxon>Bacillati</taxon>
        <taxon>Actinomycetota</taxon>
        <taxon>Actinomycetes</taxon>
        <taxon>Catenulisporales</taxon>
        <taxon>Catenulisporaceae</taxon>
        <taxon>Catenulispora</taxon>
    </lineage>
</organism>
<feature type="transmembrane region" description="Helical" evidence="1">
    <location>
        <begin position="21"/>
        <end position="37"/>
    </location>
</feature>
<dbReference type="RefSeq" id="WP_212007643.1">
    <property type="nucleotide sequence ID" value="NZ_JAAFYZ010000008.1"/>
</dbReference>